<dbReference type="InterPro" id="IPR001296">
    <property type="entry name" value="Glyco_trans_1"/>
</dbReference>
<sequence>MAVLSHPLAVDDPPMMPRDAKPNAAIYFAADGYDPTAKGINGRRVAGESFIRGFFRHADVQEFVSFLPKASESAHFDRLAGEERPDLPRRHLALRQGAQLAGVGTLYYPSPNFGAEAWRRAAAGAAAWSICGVTHTISTKGVMQGFLDLRMAPQMEWDAVICTSRAVQSAVLTQLELIDDHLRARFGGGIPARPQLPVIPLGIDTAAFVPDKAAGAALRKRLGLGAKDVLFTTIARLTPFEKFDPYPLYLALQQAQAAMPKGKRLHLALCGIFNDDYSRKVFESGAPALMPDVGFHLLDGAKAEERKAVLSGADAFVFAIDNIQETFGLAPIEAMAAGLPVVVSDWDGMRDTITADVGIRVPTRTLAPAHAEAEGFRHITGVDSYGQYCSLTSQMTAIDVSALAGALQALALDAGLRARLGAAGQARARALYDWAAVIPQMQALWAELATRRAAAGPARHPPVARGTMPIGPSPFLLFGSYPTRAAGFDTARFVAMPLQGRPGVTETLALRNYGGIGRSTERAEDFAALYDRILAAGAEGAARSALLTTSGKTPVTLDRLLIWLLKYDFIRLSGEDQSRK</sequence>
<accession>A0ABU8BRB5</accession>
<dbReference type="EC" id="2.4.-.-" evidence="2"/>
<reference evidence="2" key="1">
    <citation type="submission" date="2024-02" db="EMBL/GenBank/DDBJ databases">
        <title>Genome sequences of strain Gemmobacter sp. JM10B15.</title>
        <authorList>
            <person name="Zhang M."/>
        </authorList>
    </citation>
    <scope>NUCLEOTIDE SEQUENCE</scope>
    <source>
        <strain evidence="2">JM10B15</strain>
    </source>
</reference>
<gene>
    <name evidence="2" type="ORF">V6590_03470</name>
</gene>
<evidence type="ECO:0000259" key="1">
    <source>
        <dbReference type="Pfam" id="PF00534"/>
    </source>
</evidence>
<proteinExistence type="predicted"/>
<dbReference type="RefSeq" id="WP_335419606.1">
    <property type="nucleotide sequence ID" value="NZ_JBALHR010000002.1"/>
</dbReference>
<evidence type="ECO:0000313" key="3">
    <source>
        <dbReference type="Proteomes" id="UP001431963"/>
    </source>
</evidence>
<dbReference type="Gene3D" id="3.40.50.2000">
    <property type="entry name" value="Glycogen Phosphorylase B"/>
    <property type="match status" value="1"/>
</dbReference>
<comment type="caution">
    <text evidence="2">The sequence shown here is derived from an EMBL/GenBank/DDBJ whole genome shotgun (WGS) entry which is preliminary data.</text>
</comment>
<keyword evidence="2" id="KW-0328">Glycosyltransferase</keyword>
<dbReference type="PANTHER" id="PTHR12526">
    <property type="entry name" value="GLYCOSYLTRANSFERASE"/>
    <property type="match status" value="1"/>
</dbReference>
<dbReference type="EMBL" id="JBALHR010000002">
    <property type="protein sequence ID" value="MEH7827196.1"/>
    <property type="molecule type" value="Genomic_DNA"/>
</dbReference>
<dbReference type="Proteomes" id="UP001431963">
    <property type="component" value="Unassembled WGS sequence"/>
</dbReference>
<dbReference type="SUPFAM" id="SSF53756">
    <property type="entry name" value="UDP-Glycosyltransferase/glycogen phosphorylase"/>
    <property type="match status" value="1"/>
</dbReference>
<dbReference type="CDD" id="cd03801">
    <property type="entry name" value="GT4_PimA-like"/>
    <property type="match status" value="1"/>
</dbReference>
<keyword evidence="3" id="KW-1185">Reference proteome</keyword>
<keyword evidence="2" id="KW-0808">Transferase</keyword>
<evidence type="ECO:0000313" key="2">
    <source>
        <dbReference type="EMBL" id="MEH7827196.1"/>
    </source>
</evidence>
<organism evidence="2 3">
    <name type="scientific">Gemmobacter denitrificans</name>
    <dbReference type="NCBI Taxonomy" id="3123040"/>
    <lineage>
        <taxon>Bacteria</taxon>
        <taxon>Pseudomonadati</taxon>
        <taxon>Pseudomonadota</taxon>
        <taxon>Alphaproteobacteria</taxon>
        <taxon>Rhodobacterales</taxon>
        <taxon>Paracoccaceae</taxon>
        <taxon>Gemmobacter</taxon>
    </lineage>
</organism>
<dbReference type="GO" id="GO:0016757">
    <property type="term" value="F:glycosyltransferase activity"/>
    <property type="evidence" value="ECO:0007669"/>
    <property type="project" value="UniProtKB-KW"/>
</dbReference>
<protein>
    <submittedName>
        <fullName evidence="2">Glycosyltransferase family 4 protein</fullName>
        <ecNumber evidence="2">2.4.-.-</ecNumber>
    </submittedName>
</protein>
<feature type="domain" description="Glycosyl transferase family 1" evidence="1">
    <location>
        <begin position="252"/>
        <end position="361"/>
    </location>
</feature>
<dbReference type="Pfam" id="PF00534">
    <property type="entry name" value="Glycos_transf_1"/>
    <property type="match status" value="1"/>
</dbReference>
<name>A0ABU8BRB5_9RHOB</name>